<feature type="domain" description="Disease resistance R13L4/SHOC-2-like LRR" evidence="5">
    <location>
        <begin position="318"/>
        <end position="555"/>
    </location>
</feature>
<dbReference type="InterPro" id="IPR006553">
    <property type="entry name" value="Leu-rich_rpt_Cys-con_subtyp"/>
</dbReference>
<evidence type="ECO:0000313" key="7">
    <source>
        <dbReference type="Proteomes" id="UP001459277"/>
    </source>
</evidence>
<dbReference type="InterPro" id="IPR032675">
    <property type="entry name" value="LRR_dom_sf"/>
</dbReference>
<keyword evidence="2" id="KW-0175">Coiled coil</keyword>
<gene>
    <name evidence="6" type="ORF">SO802_005884</name>
</gene>
<feature type="domain" description="Zinc knuckle CX2CX4HX4C" evidence="4">
    <location>
        <begin position="927"/>
        <end position="957"/>
    </location>
</feature>
<dbReference type="Gene3D" id="3.80.10.10">
    <property type="entry name" value="Ribonuclease Inhibitor"/>
    <property type="match status" value="5"/>
</dbReference>
<protein>
    <submittedName>
        <fullName evidence="6">Uncharacterized protein</fullName>
    </submittedName>
</protein>
<evidence type="ECO:0000256" key="2">
    <source>
        <dbReference type="SAM" id="Coils"/>
    </source>
</evidence>
<dbReference type="FunFam" id="3.80.10.10:FF:000277">
    <property type="entry name" value="Leucine-rich repeat family protein"/>
    <property type="match status" value="1"/>
</dbReference>
<dbReference type="SUPFAM" id="SSF52047">
    <property type="entry name" value="RNI-like"/>
    <property type="match status" value="2"/>
</dbReference>
<dbReference type="InterPro" id="IPR025836">
    <property type="entry name" value="Zn_knuckle_CX2CX4HX4C"/>
</dbReference>
<dbReference type="Pfam" id="PF13855">
    <property type="entry name" value="LRR_8"/>
    <property type="match status" value="1"/>
</dbReference>
<name>A0AAW2DPY0_9ROSI</name>
<evidence type="ECO:0000259" key="4">
    <source>
        <dbReference type="Pfam" id="PF14392"/>
    </source>
</evidence>
<dbReference type="Pfam" id="PF14392">
    <property type="entry name" value="zf-CCHC_4"/>
    <property type="match status" value="1"/>
</dbReference>
<dbReference type="Pfam" id="PF13516">
    <property type="entry name" value="LRR_6"/>
    <property type="match status" value="2"/>
</dbReference>
<dbReference type="Pfam" id="PF23598">
    <property type="entry name" value="LRR_14"/>
    <property type="match status" value="1"/>
</dbReference>
<feature type="domain" description="Reverse transcriptase zinc-binding" evidence="3">
    <location>
        <begin position="1142"/>
        <end position="1238"/>
    </location>
</feature>
<dbReference type="InterPro" id="IPR028919">
    <property type="entry name" value="Viral_movement"/>
</dbReference>
<dbReference type="InterPro" id="IPR001611">
    <property type="entry name" value="Leu-rich_rpt"/>
</dbReference>
<reference evidence="6 7" key="1">
    <citation type="submission" date="2024-01" db="EMBL/GenBank/DDBJ databases">
        <title>A telomere-to-telomere, gap-free genome of sweet tea (Lithocarpus litseifolius).</title>
        <authorList>
            <person name="Zhou J."/>
        </authorList>
    </citation>
    <scope>NUCLEOTIDE SEQUENCE [LARGE SCALE GENOMIC DNA]</scope>
    <source>
        <strain evidence="6">Zhou-2022a</strain>
        <tissue evidence="6">Leaf</tissue>
    </source>
</reference>
<dbReference type="Proteomes" id="UP001459277">
    <property type="component" value="Unassembled WGS sequence"/>
</dbReference>
<dbReference type="GO" id="GO:0019005">
    <property type="term" value="C:SCF ubiquitin ligase complex"/>
    <property type="evidence" value="ECO:0007669"/>
    <property type="project" value="TreeGrafter"/>
</dbReference>
<dbReference type="FunFam" id="3.80.10.10:FF:000399">
    <property type="entry name" value="F-box/LRR-repeat protein 14"/>
    <property type="match status" value="1"/>
</dbReference>
<accession>A0AAW2DPY0</accession>
<evidence type="ECO:0000259" key="5">
    <source>
        <dbReference type="Pfam" id="PF23598"/>
    </source>
</evidence>
<sequence length="1301" mass="145514">MGGACSRKSDQRDNEEILHRGVSRKFCKSGSSKWLATSFSRPAIDIQLGRGNCPLLMDLCIRKICEDIDRFNTFSMLPRDISQQIFNELVYSQRLTDVSLKAFRDCAIQDLYLGEYPGVNDSWMDVISSQGPSLLSVDLSGSEVTDTGLLYLKECTNLLALNFDYCDQISDRGLELISGLSNLTSLSFRRNNAITAKGMSAFANLVNLVKLNLERCPEIHGGLINLKGLSKLESLNLKCCNCITNDDMKPLSGLTNLKALQISCSRVTDFGITFLKGLHKLSLLNLEGCPVTAACLDSLSALAALLYLNLNRCSLSDDGCENLSRFRNLKVLNLGFNEITDACLVHLKGLTNLESLNLDSCKIGDEGLVNLTGLRHLKCLELSDTEVGSSGLRHLSGLANLESLNLSFTVIDDGGLRKLSGLSSLKSLNLDVRQISDAGLAALTSLTGLNHLDLFGARITDAGTNHLRNFKNLRSLEICGGGLTDTGVKNIKNLSYLRLLNLSQNSNLTDKTLELISGLTELVSLNVSNSRITSVGLRHLKTLKNMKSLTLEGCKVTANDIKRLQSTDLPNLIAKMLSKLFRSNSTSSLASRSTSLPEIPQQSGIINSEEYEVQDLDLKLGDWNLPKVPLKEFYKSSTWKFSSFKSDFHVRTIEQVYGINKEYETCYLFSPDQIKAHINKGFHFIHIGLVQVGVKPLIRSGLNNSVLLALRDTRHVRFDDSLLGTVQASLSNGPVHFDCFPNFTVHIHDKNVLQALTLNIKTHGTLVTQGTSQIALIYRVYYKCIKTNMNVGALDRKKCSVPCLKRRLSAGYCSSIVTGILDAAIETAFLASHRTYRQPAYHSGLHPGRWPKGMTARNVKFETTPLWVQIWDAPFDMVSPKVATEVGSRLGVVVELEKRQKLEAQCLFMRVQVSIPISKPIRGGSDGTHHWVNFKYERLAMFCHFCGMMGHDLRHCASYFAASKNSGEVVSLNLNHEEINIEAKNLEEARELLSLKKAHVLDKPTPNGPANTKPKWTRIPRMDCGFRGLRTHKKLASRGTRGFKFEEAWLLWDECEAVVQDGWSKVDCGNSGLNGIKDKTASCGMGLHAWGSIKTHPDTERIKELQKKVETINMEAILRIPLSRRHIQDSIYWIHNSEGEYTIKSGYQLARQIVKEENMQGECSKTGKGDLVWSTLRKLHIPNKLKLFGWRFCHDILPTHENLARKTIIEDWTCELCIRRDESSLHVMWECSVAQDVWAGSIRKLQKGTCEARETRQLVEEMIQKLTLEELELFFVQAWLIWSQWNMVTHGGKLQDPSRLV</sequence>
<comment type="caution">
    <text evidence="6">The sequence shown here is derived from an EMBL/GenBank/DDBJ whole genome shotgun (WGS) entry which is preliminary data.</text>
</comment>
<proteinExistence type="predicted"/>
<organism evidence="6 7">
    <name type="scientific">Lithocarpus litseifolius</name>
    <dbReference type="NCBI Taxonomy" id="425828"/>
    <lineage>
        <taxon>Eukaryota</taxon>
        <taxon>Viridiplantae</taxon>
        <taxon>Streptophyta</taxon>
        <taxon>Embryophyta</taxon>
        <taxon>Tracheophyta</taxon>
        <taxon>Spermatophyta</taxon>
        <taxon>Magnoliopsida</taxon>
        <taxon>eudicotyledons</taxon>
        <taxon>Gunneridae</taxon>
        <taxon>Pentapetalae</taxon>
        <taxon>rosids</taxon>
        <taxon>fabids</taxon>
        <taxon>Fagales</taxon>
        <taxon>Fagaceae</taxon>
        <taxon>Lithocarpus</taxon>
    </lineage>
</organism>
<keyword evidence="1" id="KW-0677">Repeat</keyword>
<evidence type="ECO:0000256" key="1">
    <source>
        <dbReference type="ARBA" id="ARBA00022737"/>
    </source>
</evidence>
<dbReference type="FunFam" id="3.80.10.10:FF:000678">
    <property type="entry name" value="Predicted protein"/>
    <property type="match status" value="1"/>
</dbReference>
<dbReference type="InterPro" id="IPR026960">
    <property type="entry name" value="RVT-Znf"/>
</dbReference>
<dbReference type="SMART" id="SM00367">
    <property type="entry name" value="LRR_CC"/>
    <property type="match status" value="8"/>
</dbReference>
<feature type="coiled-coil region" evidence="2">
    <location>
        <begin position="969"/>
        <end position="996"/>
    </location>
</feature>
<dbReference type="FunFam" id="3.80.10.10:FF:000378">
    <property type="entry name" value="Leucine-rich repeat family protein"/>
    <property type="match status" value="1"/>
</dbReference>
<dbReference type="PANTHER" id="PTHR13318">
    <property type="entry name" value="PARTNER OF PAIRED, ISOFORM B-RELATED"/>
    <property type="match status" value="1"/>
</dbReference>
<evidence type="ECO:0000259" key="3">
    <source>
        <dbReference type="Pfam" id="PF13966"/>
    </source>
</evidence>
<dbReference type="Pfam" id="PF13966">
    <property type="entry name" value="zf-RVT"/>
    <property type="match status" value="1"/>
</dbReference>
<dbReference type="Pfam" id="PF01107">
    <property type="entry name" value="MP"/>
    <property type="match status" value="1"/>
</dbReference>
<evidence type="ECO:0000313" key="6">
    <source>
        <dbReference type="EMBL" id="KAL0010776.1"/>
    </source>
</evidence>
<dbReference type="InterPro" id="IPR055414">
    <property type="entry name" value="LRR_R13L4/SHOC2-like"/>
</dbReference>
<keyword evidence="7" id="KW-1185">Reference proteome</keyword>
<dbReference type="EMBL" id="JAZDWU010000002">
    <property type="protein sequence ID" value="KAL0010776.1"/>
    <property type="molecule type" value="Genomic_DNA"/>
</dbReference>
<dbReference type="GO" id="GO:0031146">
    <property type="term" value="P:SCF-dependent proteasomal ubiquitin-dependent protein catabolic process"/>
    <property type="evidence" value="ECO:0007669"/>
    <property type="project" value="TreeGrafter"/>
</dbReference>